<keyword evidence="3" id="KW-1185">Reference proteome</keyword>
<organism evidence="2 3">
    <name type="scientific">Candidatus Thiothrix singaporensis</name>
    <dbReference type="NCBI Taxonomy" id="2799669"/>
    <lineage>
        <taxon>Bacteria</taxon>
        <taxon>Pseudomonadati</taxon>
        <taxon>Pseudomonadota</taxon>
        <taxon>Gammaproteobacteria</taxon>
        <taxon>Thiotrichales</taxon>
        <taxon>Thiotrichaceae</taxon>
        <taxon>Thiothrix</taxon>
    </lineage>
</organism>
<feature type="compositionally biased region" description="Low complexity" evidence="1">
    <location>
        <begin position="14"/>
        <end position="26"/>
    </location>
</feature>
<feature type="region of interest" description="Disordered" evidence="1">
    <location>
        <begin position="1"/>
        <end position="41"/>
    </location>
</feature>
<dbReference type="Proteomes" id="UP000510621">
    <property type="component" value="Chromosome"/>
</dbReference>
<dbReference type="EMBL" id="CP059265">
    <property type="protein sequence ID" value="QLQ32077.1"/>
    <property type="molecule type" value="Genomic_DNA"/>
</dbReference>
<evidence type="ECO:0000256" key="1">
    <source>
        <dbReference type="SAM" id="MobiDB-lite"/>
    </source>
</evidence>
<protein>
    <submittedName>
        <fullName evidence="2">Uncharacterized protein</fullName>
    </submittedName>
</protein>
<evidence type="ECO:0000313" key="3">
    <source>
        <dbReference type="Proteomes" id="UP000510621"/>
    </source>
</evidence>
<accession>A0A7L6AT24</accession>
<name>A0A7L6AT24_9GAMM</name>
<evidence type="ECO:0000313" key="2">
    <source>
        <dbReference type="EMBL" id="QLQ32077.1"/>
    </source>
</evidence>
<proteinExistence type="predicted"/>
<gene>
    <name evidence="2" type="ORF">HZT40_11310</name>
</gene>
<sequence length="69" mass="7355">MEQHTGNLVARRWPTPTAADKATTPAGVLARRQSGSSENRYPCALARNGLDQTIPRQTGDAAVLPSDLP</sequence>
<reference evidence="2" key="1">
    <citation type="submission" date="2020-06" db="EMBL/GenBank/DDBJ databases">
        <title>Analysis procedures for assessing recovery of high quality, complete, closed genomes from Nanopore long read metagenome sequencing.</title>
        <authorList>
            <person name="Bessarab I."/>
            <person name="Arumugam K."/>
            <person name="Haryono M."/>
            <person name="Liu X."/>
            <person name="Roy S."/>
            <person name="Zuniga-Montanez R.E."/>
            <person name="Qiu G."/>
            <person name="Drautz-Moses D.I."/>
            <person name="Law Y.Y."/>
            <person name="Wuertz S."/>
            <person name="Lauro F.M."/>
            <person name="Huson D.H."/>
            <person name="Williams R.B."/>
        </authorList>
    </citation>
    <scope>NUCLEOTIDE SEQUENCE [LARGE SCALE GENOMIC DNA]</scope>
    <source>
        <strain evidence="2">SSD2</strain>
    </source>
</reference>
<dbReference type="AlphaFoldDB" id="A0A7L6AT24"/>
<dbReference type="KEGG" id="this:HZT40_11310"/>